<evidence type="ECO:0000256" key="1">
    <source>
        <dbReference type="SAM" id="SignalP"/>
    </source>
</evidence>
<accession>A0AB39HFB5</accession>
<dbReference type="InterPro" id="IPR013320">
    <property type="entry name" value="ConA-like_dom_sf"/>
</dbReference>
<evidence type="ECO:0000313" key="3">
    <source>
        <dbReference type="EMBL" id="XDK24841.1"/>
    </source>
</evidence>
<dbReference type="PROSITE" id="PS51257">
    <property type="entry name" value="PROKAR_LIPOPROTEIN"/>
    <property type="match status" value="1"/>
</dbReference>
<dbReference type="AlphaFoldDB" id="A0AB39HFB5"/>
<sequence>MRHPATTPQHGKNTRNSRSLLPMLSLLLLLGCQSGSESADSVSDDAASTVTSASSSTDASAPYSYVAWQDLLEHANLQQSDPDGDEGNKSDLVKAGQFADFYNDYFYYDGTEEVLSFAMSGYKMRSELRMIDNFDTTGKPYVLTASFKPIGIEAAMSSTSSANDAVTFLQVHNKGEDDSGTGYIPHPLVRIVYEANRNNLYGHYWAIIKNNSLDCSIDNPPDACDNSYDRYDLGAANLDSFTAMTLTVGDSLLLIHVDGQLKVSYPIDYWSHLLSYFKAGVYNQFENGSALVQFETLLYQTP</sequence>
<dbReference type="InterPro" id="IPR014895">
    <property type="entry name" value="Alginate_lyase_2"/>
</dbReference>
<dbReference type="RefSeq" id="WP_306101972.1">
    <property type="nucleotide sequence ID" value="NZ_CP162601.1"/>
</dbReference>
<dbReference type="GO" id="GO:0016829">
    <property type="term" value="F:lyase activity"/>
    <property type="evidence" value="ECO:0007669"/>
    <property type="project" value="UniProtKB-KW"/>
</dbReference>
<dbReference type="Pfam" id="PF08787">
    <property type="entry name" value="Alginate_lyase2"/>
    <property type="match status" value="1"/>
</dbReference>
<gene>
    <name evidence="3" type="ORF">AB0763_11820</name>
</gene>
<name>A0AB39HFB5_9VIBR</name>
<feature type="domain" description="Alginate lyase 2" evidence="2">
    <location>
        <begin position="95"/>
        <end position="290"/>
    </location>
</feature>
<keyword evidence="1" id="KW-0732">Signal</keyword>
<dbReference type="SUPFAM" id="SSF49899">
    <property type="entry name" value="Concanavalin A-like lectins/glucanases"/>
    <property type="match status" value="1"/>
</dbReference>
<dbReference type="SMR" id="A0AB39HFB5"/>
<proteinExistence type="predicted"/>
<feature type="chain" id="PRO_5044256872" evidence="1">
    <location>
        <begin position="40"/>
        <end position="302"/>
    </location>
</feature>
<dbReference type="KEGG" id="vih:AB0763_11820"/>
<dbReference type="Gene3D" id="2.60.120.200">
    <property type="match status" value="1"/>
</dbReference>
<feature type="signal peptide" evidence="1">
    <location>
        <begin position="1"/>
        <end position="39"/>
    </location>
</feature>
<organism evidence="3">
    <name type="scientific">Vibrio sp. HB236076</name>
    <dbReference type="NCBI Taxonomy" id="3232307"/>
    <lineage>
        <taxon>Bacteria</taxon>
        <taxon>Pseudomonadati</taxon>
        <taxon>Pseudomonadota</taxon>
        <taxon>Gammaproteobacteria</taxon>
        <taxon>Vibrionales</taxon>
        <taxon>Vibrionaceae</taxon>
        <taxon>Vibrio</taxon>
    </lineage>
</organism>
<dbReference type="EMBL" id="CP162601">
    <property type="protein sequence ID" value="XDK24841.1"/>
    <property type="molecule type" value="Genomic_DNA"/>
</dbReference>
<keyword evidence="3" id="KW-0456">Lyase</keyword>
<evidence type="ECO:0000259" key="2">
    <source>
        <dbReference type="Pfam" id="PF08787"/>
    </source>
</evidence>
<reference evidence="3" key="1">
    <citation type="submission" date="2024-07" db="EMBL/GenBank/DDBJ databases">
        <title>Genome Analysis of a Potential Novel Vibrio Species Secreting pH- and Thermo-stable Alginate Lyase and its Application in Producing Alginate Oligosaccharides.</title>
        <authorList>
            <person name="Huang H."/>
            <person name="Bao K."/>
        </authorList>
    </citation>
    <scope>NUCLEOTIDE SEQUENCE</scope>
    <source>
        <strain evidence="3">HB236076</strain>
    </source>
</reference>
<protein>
    <submittedName>
        <fullName evidence="3">Polysaccharide lyase family 7 protein</fullName>
    </submittedName>
</protein>